<organism evidence="1">
    <name type="scientific">Picea sitchensis</name>
    <name type="common">Sitka spruce</name>
    <name type="synonym">Pinus sitchensis</name>
    <dbReference type="NCBI Taxonomy" id="3332"/>
    <lineage>
        <taxon>Eukaryota</taxon>
        <taxon>Viridiplantae</taxon>
        <taxon>Streptophyta</taxon>
        <taxon>Embryophyta</taxon>
        <taxon>Tracheophyta</taxon>
        <taxon>Spermatophyta</taxon>
        <taxon>Pinopsida</taxon>
        <taxon>Pinidae</taxon>
        <taxon>Conifers I</taxon>
        <taxon>Pinales</taxon>
        <taxon>Pinaceae</taxon>
        <taxon>Picea</taxon>
    </lineage>
</organism>
<proteinExistence type="evidence at transcript level"/>
<sequence length="94" mass="10561">MQVLLQFPSFPPYSPPLFSPSFHSWPLDFTEMCCGSSLGAITIFFVDVCVICGGYSFLEEWQSLLCSAHGFLSSLFSHLENKGIFSRPVLLYKL</sequence>
<name>B8LPD2_PICSI</name>
<protein>
    <submittedName>
        <fullName evidence="1">Uncharacterized protein</fullName>
    </submittedName>
</protein>
<dbReference type="EMBL" id="EF677705">
    <property type="protein sequence ID" value="ABR17512.1"/>
    <property type="molecule type" value="mRNA"/>
</dbReference>
<evidence type="ECO:0000313" key="1">
    <source>
        <dbReference type="EMBL" id="ABR17512.1"/>
    </source>
</evidence>
<reference evidence="1" key="1">
    <citation type="submission" date="2007-06" db="EMBL/GenBank/DDBJ databases">
        <title>Full length cDNA sequences from Sitka Spruce (Picea sitchensis).</title>
        <authorList>
            <person name="Ralph S.G."/>
            <person name="Chun H.E."/>
            <person name="Liao N."/>
            <person name="Ali J."/>
            <person name="Reid K."/>
            <person name="Kolosova N."/>
            <person name="Cooper N."/>
            <person name="Cullis C."/>
            <person name="Jancsik S."/>
            <person name="Moore R."/>
            <person name="Mayo M."/>
            <person name="Wagner S."/>
            <person name="Holt R.A."/>
            <person name="Jones S.J.M."/>
            <person name="Marra M.A."/>
            <person name="Ritland C.E."/>
            <person name="Ritland K."/>
            <person name="Bohlmann J."/>
        </authorList>
    </citation>
    <scope>NUCLEOTIDE SEQUENCE</scope>
    <source>
        <tissue evidence="1">Green portion of the leader tissue</tissue>
    </source>
</reference>
<accession>B8LPD2</accession>
<dbReference type="AlphaFoldDB" id="B8LPD2"/>